<dbReference type="EMBL" id="AP028216">
    <property type="protein sequence ID" value="BEI93376.1"/>
    <property type="molecule type" value="Genomic_DNA"/>
</dbReference>
<feature type="transmembrane region" description="Helical" evidence="1">
    <location>
        <begin position="216"/>
        <end position="236"/>
    </location>
</feature>
<reference evidence="3" key="1">
    <citation type="journal article" date="2023" name="BMC Genomics">
        <title>Chromosome-level genome assemblies of Cutaneotrichosporon spp. (Trichosporonales, Basidiomycota) reveal imbalanced evolution between nucleotide sequences and chromosome synteny.</title>
        <authorList>
            <person name="Kobayashi Y."/>
            <person name="Kayamori A."/>
            <person name="Aoki K."/>
            <person name="Shiwa Y."/>
            <person name="Matsutani M."/>
            <person name="Fujita N."/>
            <person name="Sugita T."/>
            <person name="Iwasaki W."/>
            <person name="Tanaka N."/>
            <person name="Takashima M."/>
        </authorList>
    </citation>
    <scope>NUCLEOTIDE SEQUENCE</scope>
    <source>
        <strain evidence="3">HIS019</strain>
    </source>
</reference>
<evidence type="ECO:0000256" key="1">
    <source>
        <dbReference type="SAM" id="Phobius"/>
    </source>
</evidence>
<dbReference type="PANTHER" id="PTHR40465">
    <property type="entry name" value="CHROMOSOME 1, WHOLE GENOME SHOTGUN SEQUENCE"/>
    <property type="match status" value="1"/>
</dbReference>
<sequence length="383" mass="43300">MAPILDAAEQKAKDYVLRNFPSGPGVAITPLLMGMIIDAVLMGIMLSQLIHWFSHQRSQESKAHQYAVMWCSVMGCFVFLLSTGWILYLFGYNFGRWQPLTDYRWLSLYPLVDASMVLVVQVFYAERAYKIANRAKVLIPMVAIPMIVSAVGGVGVAVCGFTDRVISTNYKIFVWFWIVGCFVADLIITSIVLWGLTRSRSPWEQTDILVKRLIRVACESQLPPTIIAFALLIDWIVQRDTFYGVFFEMVQGKVYVVGMIYVLNQRFYLRRELDGENNNITAIRPSTFSNFKGGRNRNGAPLGPATIHVQTETYVESHQINPAFMPQRLQPKIREASESGDTEMSELDGVNQSEVGLNSEYMERVRAARKKPQFNVASFAAMG</sequence>
<feature type="transmembrane region" description="Helical" evidence="1">
    <location>
        <begin position="25"/>
        <end position="46"/>
    </location>
</feature>
<dbReference type="InterPro" id="IPR045339">
    <property type="entry name" value="DUF6534"/>
</dbReference>
<dbReference type="KEGG" id="ccac:CcaHIS019_0510040"/>
<feature type="transmembrane region" description="Helical" evidence="1">
    <location>
        <begin position="242"/>
        <end position="263"/>
    </location>
</feature>
<gene>
    <name evidence="3" type="ORF">CcaverHIS019_0510040</name>
</gene>
<keyword evidence="1" id="KW-0812">Transmembrane</keyword>
<feature type="transmembrane region" description="Helical" evidence="1">
    <location>
        <begin position="172"/>
        <end position="196"/>
    </location>
</feature>
<dbReference type="RefSeq" id="XP_060458641.1">
    <property type="nucleotide sequence ID" value="XM_060602226.1"/>
</dbReference>
<feature type="transmembrane region" description="Helical" evidence="1">
    <location>
        <begin position="108"/>
        <end position="125"/>
    </location>
</feature>
<organism evidence="3 4">
    <name type="scientific">Cutaneotrichosporon cavernicola</name>
    <dbReference type="NCBI Taxonomy" id="279322"/>
    <lineage>
        <taxon>Eukaryota</taxon>
        <taxon>Fungi</taxon>
        <taxon>Dikarya</taxon>
        <taxon>Basidiomycota</taxon>
        <taxon>Agaricomycotina</taxon>
        <taxon>Tremellomycetes</taxon>
        <taxon>Trichosporonales</taxon>
        <taxon>Trichosporonaceae</taxon>
        <taxon>Cutaneotrichosporon</taxon>
    </lineage>
</organism>
<accession>A0AA48QXG8</accession>
<dbReference type="PANTHER" id="PTHR40465:SF1">
    <property type="entry name" value="DUF6534 DOMAIN-CONTAINING PROTEIN"/>
    <property type="match status" value="1"/>
</dbReference>
<proteinExistence type="predicted"/>
<feature type="transmembrane region" description="Helical" evidence="1">
    <location>
        <begin position="137"/>
        <end position="160"/>
    </location>
</feature>
<name>A0AA48QXG8_9TREE</name>
<protein>
    <recommendedName>
        <fullName evidence="2">DUF6534 domain-containing protein</fullName>
    </recommendedName>
</protein>
<evidence type="ECO:0000313" key="4">
    <source>
        <dbReference type="Proteomes" id="UP001233271"/>
    </source>
</evidence>
<dbReference type="GeneID" id="85497246"/>
<dbReference type="Proteomes" id="UP001233271">
    <property type="component" value="Chromosome 5"/>
</dbReference>
<keyword evidence="1" id="KW-1133">Transmembrane helix</keyword>
<dbReference type="Pfam" id="PF20152">
    <property type="entry name" value="DUF6534"/>
    <property type="match status" value="1"/>
</dbReference>
<feature type="domain" description="DUF6534" evidence="2">
    <location>
        <begin position="182"/>
        <end position="267"/>
    </location>
</feature>
<keyword evidence="4" id="KW-1185">Reference proteome</keyword>
<evidence type="ECO:0000313" key="3">
    <source>
        <dbReference type="EMBL" id="BEI93376.1"/>
    </source>
</evidence>
<feature type="transmembrane region" description="Helical" evidence="1">
    <location>
        <begin position="67"/>
        <end position="88"/>
    </location>
</feature>
<dbReference type="AlphaFoldDB" id="A0AA48QXG8"/>
<evidence type="ECO:0000259" key="2">
    <source>
        <dbReference type="Pfam" id="PF20152"/>
    </source>
</evidence>
<keyword evidence="1" id="KW-0472">Membrane</keyword>